<accession>A0A812JTQ9</accession>
<feature type="region of interest" description="Disordered" evidence="1">
    <location>
        <begin position="488"/>
        <end position="534"/>
    </location>
</feature>
<feature type="transmembrane region" description="Helical" evidence="2">
    <location>
        <begin position="87"/>
        <end position="106"/>
    </location>
</feature>
<evidence type="ECO:0000313" key="4">
    <source>
        <dbReference type="Proteomes" id="UP000601435"/>
    </source>
</evidence>
<feature type="transmembrane region" description="Helical" evidence="2">
    <location>
        <begin position="312"/>
        <end position="333"/>
    </location>
</feature>
<feature type="transmembrane region" description="Helical" evidence="2">
    <location>
        <begin position="387"/>
        <end position="408"/>
    </location>
</feature>
<organism evidence="3 4">
    <name type="scientific">Symbiodinium necroappetens</name>
    <dbReference type="NCBI Taxonomy" id="1628268"/>
    <lineage>
        <taxon>Eukaryota</taxon>
        <taxon>Sar</taxon>
        <taxon>Alveolata</taxon>
        <taxon>Dinophyceae</taxon>
        <taxon>Suessiales</taxon>
        <taxon>Symbiodiniaceae</taxon>
        <taxon>Symbiodinium</taxon>
    </lineage>
</organism>
<dbReference type="AlphaFoldDB" id="A0A812JTQ9"/>
<proteinExistence type="predicted"/>
<keyword evidence="2" id="KW-1133">Transmembrane helix</keyword>
<evidence type="ECO:0000256" key="2">
    <source>
        <dbReference type="SAM" id="Phobius"/>
    </source>
</evidence>
<dbReference type="Proteomes" id="UP000601435">
    <property type="component" value="Unassembled WGS sequence"/>
</dbReference>
<evidence type="ECO:0000256" key="1">
    <source>
        <dbReference type="SAM" id="MobiDB-lite"/>
    </source>
</evidence>
<comment type="caution">
    <text evidence="3">The sequence shown here is derived from an EMBL/GenBank/DDBJ whole genome shotgun (WGS) entry which is preliminary data.</text>
</comment>
<feature type="transmembrane region" description="Helical" evidence="2">
    <location>
        <begin position="275"/>
        <end position="292"/>
    </location>
</feature>
<feature type="compositionally biased region" description="Low complexity" evidence="1">
    <location>
        <begin position="512"/>
        <end position="524"/>
    </location>
</feature>
<gene>
    <name evidence="3" type="ORF">SNEC2469_LOCUS2105</name>
</gene>
<keyword evidence="2" id="KW-0812">Transmembrane</keyword>
<reference evidence="3" key="1">
    <citation type="submission" date="2021-02" db="EMBL/GenBank/DDBJ databases">
        <authorList>
            <person name="Dougan E. K."/>
            <person name="Rhodes N."/>
            <person name="Thang M."/>
            <person name="Chan C."/>
        </authorList>
    </citation>
    <scope>NUCLEOTIDE SEQUENCE</scope>
</reference>
<feature type="transmembrane region" description="Helical" evidence="2">
    <location>
        <begin position="219"/>
        <end position="239"/>
    </location>
</feature>
<evidence type="ECO:0000313" key="3">
    <source>
        <dbReference type="EMBL" id="CAE7210562.1"/>
    </source>
</evidence>
<feature type="transmembrane region" description="Helical" evidence="2">
    <location>
        <begin position="186"/>
        <end position="207"/>
    </location>
</feature>
<keyword evidence="4" id="KW-1185">Reference proteome</keyword>
<dbReference type="OrthoDB" id="429830at2759"/>
<feature type="transmembrane region" description="Helical" evidence="2">
    <location>
        <begin position="126"/>
        <end position="147"/>
    </location>
</feature>
<feature type="transmembrane region" description="Helical" evidence="2">
    <location>
        <begin position="153"/>
        <end position="174"/>
    </location>
</feature>
<name>A0A812JTQ9_9DINO</name>
<feature type="transmembrane region" description="Helical" evidence="2">
    <location>
        <begin position="459"/>
        <end position="478"/>
    </location>
</feature>
<dbReference type="EMBL" id="CAJNJA010006453">
    <property type="protein sequence ID" value="CAE7210562.1"/>
    <property type="molecule type" value="Genomic_DNA"/>
</dbReference>
<protein>
    <submittedName>
        <fullName evidence="3">Uncharacterized protein</fullName>
    </submittedName>
</protein>
<keyword evidence="2" id="KW-0472">Membrane</keyword>
<feature type="transmembrane region" description="Helical" evidence="2">
    <location>
        <begin position="354"/>
        <end position="375"/>
    </location>
</feature>
<sequence length="534" mass="58636">MVGPSGQVHLEEGRASLKPWIRREHEEAALELDAHGDAHQAPKAVFGEPKVSPTIAKAILSAEAHQVDTWTNLQSALQSQQASASTASSLLLIAEFTFFLMMLYLLNSQDVNVKRLAWSTLQSSVAIFISMLLFMSTKSAWILIAGANYEGAAGVALTWTRYVVVWIVGPVVLLRRGVDDESREAWCSVVSWFTAFCAADAFGELLMLDPFKSSAGANFGGVVLCTFIIWLQCFGACWARHFVVLAASEEASDGPSPREQKQKWADAWQVAETTYAGYVMGLALSMWVRYVISGLPSKTYGRATGYSGSETGWLFLWTMLSVFLGFIIIGVVHRFGAPDRSWTARRFSQMSTSIMAMFCAWMALFSLEWQFLFYTAQSGFGGQSADINSAILLAIFSSVFMFFVMRVIDFVADKSGSAAIRSTSIFCELLIGLTWQRLFFLAIQFSGRQYQQSERYIDVMWMWGTAAISGPAWFHFILPRFLQARKDEEAAEGSATEAAGDGKEAPAPPAASSPAAPAAPAPASNAKEAEDEEF</sequence>